<protein>
    <submittedName>
        <fullName evidence="1">Uncharacterized protein</fullName>
    </submittedName>
</protein>
<sequence>MYCKLYVELPELHDYLISNGFLDSPIHNLKPTFINFGLMNPDYVFRFCNLDPILTPFGMFVDSSESKMLHEITKQKHTFDMTMDVAGLTVMTLAK</sequence>
<dbReference type="Proteomes" id="UP001374584">
    <property type="component" value="Unassembled WGS sequence"/>
</dbReference>
<gene>
    <name evidence="1" type="ORF">VNO80_22163</name>
</gene>
<reference evidence="1 2" key="1">
    <citation type="submission" date="2024-01" db="EMBL/GenBank/DDBJ databases">
        <title>The genomes of 5 underutilized Papilionoideae crops provide insights into root nodulation and disease resistanc.</title>
        <authorList>
            <person name="Jiang F."/>
        </authorList>
    </citation>
    <scope>NUCLEOTIDE SEQUENCE [LARGE SCALE GENOMIC DNA]</scope>
    <source>
        <strain evidence="1">JINMINGXINNONG_FW02</strain>
        <tissue evidence="1">Leaves</tissue>
    </source>
</reference>
<dbReference type="AlphaFoldDB" id="A0AAN9QTQ9"/>
<name>A0AAN9QTQ9_PHACN</name>
<proteinExistence type="predicted"/>
<dbReference type="EMBL" id="JAYMYR010000008">
    <property type="protein sequence ID" value="KAK7347627.1"/>
    <property type="molecule type" value="Genomic_DNA"/>
</dbReference>
<comment type="caution">
    <text evidence="1">The sequence shown here is derived from an EMBL/GenBank/DDBJ whole genome shotgun (WGS) entry which is preliminary data.</text>
</comment>
<evidence type="ECO:0000313" key="2">
    <source>
        <dbReference type="Proteomes" id="UP001374584"/>
    </source>
</evidence>
<keyword evidence="2" id="KW-1185">Reference proteome</keyword>
<evidence type="ECO:0000313" key="1">
    <source>
        <dbReference type="EMBL" id="KAK7347627.1"/>
    </source>
</evidence>
<accession>A0AAN9QTQ9</accession>
<organism evidence="1 2">
    <name type="scientific">Phaseolus coccineus</name>
    <name type="common">Scarlet runner bean</name>
    <name type="synonym">Phaseolus multiflorus</name>
    <dbReference type="NCBI Taxonomy" id="3886"/>
    <lineage>
        <taxon>Eukaryota</taxon>
        <taxon>Viridiplantae</taxon>
        <taxon>Streptophyta</taxon>
        <taxon>Embryophyta</taxon>
        <taxon>Tracheophyta</taxon>
        <taxon>Spermatophyta</taxon>
        <taxon>Magnoliopsida</taxon>
        <taxon>eudicotyledons</taxon>
        <taxon>Gunneridae</taxon>
        <taxon>Pentapetalae</taxon>
        <taxon>rosids</taxon>
        <taxon>fabids</taxon>
        <taxon>Fabales</taxon>
        <taxon>Fabaceae</taxon>
        <taxon>Papilionoideae</taxon>
        <taxon>50 kb inversion clade</taxon>
        <taxon>NPAAA clade</taxon>
        <taxon>indigoferoid/millettioid clade</taxon>
        <taxon>Phaseoleae</taxon>
        <taxon>Phaseolus</taxon>
    </lineage>
</organism>